<evidence type="ECO:0000313" key="2">
    <source>
        <dbReference type="Proteomes" id="UP000887159"/>
    </source>
</evidence>
<dbReference type="EMBL" id="BMAU01021187">
    <property type="protein sequence ID" value="GFX95578.1"/>
    <property type="molecule type" value="Genomic_DNA"/>
</dbReference>
<comment type="caution">
    <text evidence="1">The sequence shown here is derived from an EMBL/GenBank/DDBJ whole genome shotgun (WGS) entry which is preliminary data.</text>
</comment>
<evidence type="ECO:0000313" key="1">
    <source>
        <dbReference type="EMBL" id="GFX95578.1"/>
    </source>
</evidence>
<sequence>MFGAIHRAYGGVVLFFREKVIDPRARRGVTENIRPSCKVRFGPQAVSSKGYGEGCGSRPVVKVPDRGRYVMSSSQVPLKTRHVGQRYTSNLSRTETSSRWCGVVVRRGGTSSGVVHVT</sequence>
<dbReference type="Proteomes" id="UP000887159">
    <property type="component" value="Unassembled WGS sequence"/>
</dbReference>
<protein>
    <submittedName>
        <fullName evidence="1">Uncharacterized protein</fullName>
    </submittedName>
</protein>
<reference evidence="1" key="1">
    <citation type="submission" date="2020-08" db="EMBL/GenBank/DDBJ databases">
        <title>Multicomponent nature underlies the extraordinary mechanical properties of spider dragline silk.</title>
        <authorList>
            <person name="Kono N."/>
            <person name="Nakamura H."/>
            <person name="Mori M."/>
            <person name="Yoshida Y."/>
            <person name="Ohtoshi R."/>
            <person name="Malay A.D."/>
            <person name="Moran D.A.P."/>
            <person name="Tomita M."/>
            <person name="Numata K."/>
            <person name="Arakawa K."/>
        </authorList>
    </citation>
    <scope>NUCLEOTIDE SEQUENCE</scope>
</reference>
<keyword evidence="2" id="KW-1185">Reference proteome</keyword>
<organism evidence="1 2">
    <name type="scientific">Trichonephila clavipes</name>
    <name type="common">Golden silk orbweaver</name>
    <name type="synonym">Nephila clavipes</name>
    <dbReference type="NCBI Taxonomy" id="2585209"/>
    <lineage>
        <taxon>Eukaryota</taxon>
        <taxon>Metazoa</taxon>
        <taxon>Ecdysozoa</taxon>
        <taxon>Arthropoda</taxon>
        <taxon>Chelicerata</taxon>
        <taxon>Arachnida</taxon>
        <taxon>Araneae</taxon>
        <taxon>Araneomorphae</taxon>
        <taxon>Entelegynae</taxon>
        <taxon>Araneoidea</taxon>
        <taxon>Nephilidae</taxon>
        <taxon>Trichonephila</taxon>
    </lineage>
</organism>
<dbReference type="AlphaFoldDB" id="A0A8X6V1C6"/>
<name>A0A8X6V1C6_TRICX</name>
<gene>
    <name evidence="1" type="ORF">TNCV_4825931</name>
</gene>
<accession>A0A8X6V1C6</accession>
<proteinExistence type="predicted"/>